<name>A0A3M2HRP6_9GAMM</name>
<dbReference type="OrthoDB" id="4568976at2"/>
<dbReference type="InterPro" id="IPR009100">
    <property type="entry name" value="AcylCoA_DH/oxidase_NM_dom_sf"/>
</dbReference>
<dbReference type="RefSeq" id="WP_122165577.1">
    <property type="nucleotide sequence ID" value="NZ_JAMOIB010000002.1"/>
</dbReference>
<protein>
    <submittedName>
        <fullName evidence="1">Acyl-CoA dehydrogenase</fullName>
    </submittedName>
</protein>
<keyword evidence="2" id="KW-1185">Reference proteome</keyword>
<accession>A0A3M2HRP6</accession>
<dbReference type="GO" id="GO:0016627">
    <property type="term" value="F:oxidoreductase activity, acting on the CH-CH group of donors"/>
    <property type="evidence" value="ECO:0007669"/>
    <property type="project" value="InterPro"/>
</dbReference>
<reference evidence="1 2" key="1">
    <citation type="submission" date="2018-10" db="EMBL/GenBank/DDBJ databases">
        <title>Pseudomonas zhaodongensis NEAU-ST5-21(T) genome.</title>
        <authorList>
            <person name="Peng J."/>
            <person name="Liu Z.-P."/>
        </authorList>
    </citation>
    <scope>NUCLEOTIDE SEQUENCE [LARGE SCALE GENOMIC DNA]</scope>
    <source>
        <strain evidence="1 2">NEAU-ST5-21</strain>
    </source>
</reference>
<dbReference type="Proteomes" id="UP000269774">
    <property type="component" value="Unassembled WGS sequence"/>
</dbReference>
<comment type="caution">
    <text evidence="1">The sequence shown here is derived from an EMBL/GenBank/DDBJ whole genome shotgun (WGS) entry which is preliminary data.</text>
</comment>
<dbReference type="AlphaFoldDB" id="A0A3M2HRP6"/>
<dbReference type="InterPro" id="IPR046373">
    <property type="entry name" value="Acyl-CoA_Oxase/DH_mid-dom_sf"/>
</dbReference>
<dbReference type="SUPFAM" id="SSF56645">
    <property type="entry name" value="Acyl-CoA dehydrogenase NM domain-like"/>
    <property type="match status" value="1"/>
</dbReference>
<proteinExistence type="predicted"/>
<dbReference type="Gene3D" id="2.40.110.10">
    <property type="entry name" value="Butyryl-CoA Dehydrogenase, subunit A, domain 2"/>
    <property type="match status" value="1"/>
</dbReference>
<gene>
    <name evidence="1" type="ORF">EA797_12425</name>
</gene>
<dbReference type="EMBL" id="RFFM01000002">
    <property type="protein sequence ID" value="RMH90300.1"/>
    <property type="molecule type" value="Genomic_DNA"/>
</dbReference>
<evidence type="ECO:0000313" key="1">
    <source>
        <dbReference type="EMBL" id="RMH90300.1"/>
    </source>
</evidence>
<sequence>MRWHDLLGPQQRLPQFAALDDWFAALRAQDAADPFELAVLGGRVSITPGLAFLAGYQAALRRLWPEAPDGLGALCATENRRLRPADMQTRLSGQQVSGRKDFVTGGPAANWLLVPARDEPTGDSPRLTLCVVDSGELGVHVEIGPPLPVVPDIPHGRLHLESAPCRRLHGDGWDDYVKPFRTLEDLHVLTALVSWLYGIGLEEGWPQRLQLQLAGILAGAAECSRSSPADAATHLLLASLSLQFDTLAGDIDVALGNGPAKWRQLWHRDRGVLQLARAAQAKRLAQAAAAVGLTAEGDVTE</sequence>
<evidence type="ECO:0000313" key="2">
    <source>
        <dbReference type="Proteomes" id="UP000269774"/>
    </source>
</evidence>
<organism evidence="1 2">
    <name type="scientific">Stutzerimonas zhaodongensis</name>
    <dbReference type="NCBI Taxonomy" id="1176257"/>
    <lineage>
        <taxon>Bacteria</taxon>
        <taxon>Pseudomonadati</taxon>
        <taxon>Pseudomonadota</taxon>
        <taxon>Gammaproteobacteria</taxon>
        <taxon>Pseudomonadales</taxon>
        <taxon>Pseudomonadaceae</taxon>
        <taxon>Stutzerimonas</taxon>
    </lineage>
</organism>